<accession>A0A2J7RI41</accession>
<dbReference type="EMBL" id="NEVH01003505">
    <property type="protein sequence ID" value="PNF40501.1"/>
    <property type="molecule type" value="Genomic_DNA"/>
</dbReference>
<dbReference type="OrthoDB" id="10257471at2759"/>
<dbReference type="Gene3D" id="3.80.10.10">
    <property type="entry name" value="Ribonuclease Inhibitor"/>
    <property type="match status" value="1"/>
</dbReference>
<keyword evidence="2" id="KW-1185">Reference proteome</keyword>
<dbReference type="InParanoid" id="A0A2J7RI41"/>
<proteinExistence type="predicted"/>
<dbReference type="SUPFAM" id="SSF52047">
    <property type="entry name" value="RNI-like"/>
    <property type="match status" value="1"/>
</dbReference>
<dbReference type="InterPro" id="IPR032675">
    <property type="entry name" value="LRR_dom_sf"/>
</dbReference>
<reference evidence="1 2" key="1">
    <citation type="submission" date="2017-12" db="EMBL/GenBank/DDBJ databases">
        <title>Hemimetabolous genomes reveal molecular basis of termite eusociality.</title>
        <authorList>
            <person name="Harrison M.C."/>
            <person name="Jongepier E."/>
            <person name="Robertson H.M."/>
            <person name="Arning N."/>
            <person name="Bitard-Feildel T."/>
            <person name="Chao H."/>
            <person name="Childers C.P."/>
            <person name="Dinh H."/>
            <person name="Doddapaneni H."/>
            <person name="Dugan S."/>
            <person name="Gowin J."/>
            <person name="Greiner C."/>
            <person name="Han Y."/>
            <person name="Hu H."/>
            <person name="Hughes D.S.T."/>
            <person name="Huylmans A.-K."/>
            <person name="Kemena C."/>
            <person name="Kremer L.P.M."/>
            <person name="Lee S.L."/>
            <person name="Lopez-Ezquerra A."/>
            <person name="Mallet L."/>
            <person name="Monroy-Kuhn J.M."/>
            <person name="Moser A."/>
            <person name="Murali S.C."/>
            <person name="Muzny D.M."/>
            <person name="Otani S."/>
            <person name="Piulachs M.-D."/>
            <person name="Poelchau M."/>
            <person name="Qu J."/>
            <person name="Schaub F."/>
            <person name="Wada-Katsumata A."/>
            <person name="Worley K.C."/>
            <person name="Xie Q."/>
            <person name="Ylla G."/>
            <person name="Poulsen M."/>
            <person name="Gibbs R.A."/>
            <person name="Schal C."/>
            <person name="Richards S."/>
            <person name="Belles X."/>
            <person name="Korb J."/>
            <person name="Bornberg-Bauer E."/>
        </authorList>
    </citation>
    <scope>NUCLEOTIDE SEQUENCE [LARGE SCALE GENOMIC DNA]</scope>
    <source>
        <tissue evidence="1">Whole body</tissue>
    </source>
</reference>
<dbReference type="Proteomes" id="UP000235965">
    <property type="component" value="Unassembled WGS sequence"/>
</dbReference>
<evidence type="ECO:0000313" key="2">
    <source>
        <dbReference type="Proteomes" id="UP000235965"/>
    </source>
</evidence>
<evidence type="ECO:0000313" key="1">
    <source>
        <dbReference type="EMBL" id="PNF40501.1"/>
    </source>
</evidence>
<comment type="caution">
    <text evidence="1">The sequence shown here is derived from an EMBL/GenBank/DDBJ whole genome shotgun (WGS) entry which is preliminary data.</text>
</comment>
<sequence length="250" mass="28046">MKSLSQQSNYIKNFGCDCFSDTQLLTLVTDLISVREISLRICGFHASVSPLTHLENLTVLRLKYCLFSDVVDLILKRGCQLIELELESSGNLDLRFISENCRNLVRLVIKEPTYECEKCSSFPKLQHLILQTQNPSAAELLLSQCHSLTTLELCTIREFYDHHMFSVLEKNPLEYLQTLCMGTLSGSLSPGTVGLISEHCVTLSEFKVFGEPGVNLKSLCELYPGLQIVPDLWLKLADKEAIVNAGLDLD</sequence>
<protein>
    <submittedName>
        <fullName evidence="1">Uncharacterized protein</fullName>
    </submittedName>
</protein>
<gene>
    <name evidence="1" type="ORF">B7P43_G08159</name>
</gene>
<organism evidence="1 2">
    <name type="scientific">Cryptotermes secundus</name>
    <dbReference type="NCBI Taxonomy" id="105785"/>
    <lineage>
        <taxon>Eukaryota</taxon>
        <taxon>Metazoa</taxon>
        <taxon>Ecdysozoa</taxon>
        <taxon>Arthropoda</taxon>
        <taxon>Hexapoda</taxon>
        <taxon>Insecta</taxon>
        <taxon>Pterygota</taxon>
        <taxon>Neoptera</taxon>
        <taxon>Polyneoptera</taxon>
        <taxon>Dictyoptera</taxon>
        <taxon>Blattodea</taxon>
        <taxon>Blattoidea</taxon>
        <taxon>Termitoidae</taxon>
        <taxon>Kalotermitidae</taxon>
        <taxon>Cryptotermitinae</taxon>
        <taxon>Cryptotermes</taxon>
    </lineage>
</organism>
<dbReference type="AlphaFoldDB" id="A0A2J7RI41"/>
<name>A0A2J7RI41_9NEOP</name>